<evidence type="ECO:0000313" key="1">
    <source>
        <dbReference type="EMBL" id="KAF2875757.1"/>
    </source>
</evidence>
<evidence type="ECO:0008006" key="3">
    <source>
        <dbReference type="Google" id="ProtNLM"/>
    </source>
</evidence>
<reference evidence="1 2" key="1">
    <citation type="submission" date="2020-01" db="EMBL/GenBank/DDBJ databases">
        <authorList>
            <consortium name="DOE Joint Genome Institute"/>
            <person name="Haridas S."/>
            <person name="Albert R."/>
            <person name="Binder M."/>
            <person name="Bloem J."/>
            <person name="Labutti K."/>
            <person name="Salamov A."/>
            <person name="Andreopoulos B."/>
            <person name="Baker S.E."/>
            <person name="Barry K."/>
            <person name="Bills G."/>
            <person name="Bluhm B.H."/>
            <person name="Cannon C."/>
            <person name="Castanera R."/>
            <person name="Culley D.E."/>
            <person name="Daum C."/>
            <person name="Ezra D."/>
            <person name="Gonzalez J.B."/>
            <person name="Henrissat B."/>
            <person name="Kuo A."/>
            <person name="Liang C."/>
            <person name="Lipzen A."/>
            <person name="Lutzoni F."/>
            <person name="Magnuson J."/>
            <person name="Mondo S."/>
            <person name="Nolan M."/>
            <person name="Ohm R."/>
            <person name="Pangilinan J."/>
            <person name="Park H.-J.H."/>
            <person name="Ramirez L."/>
            <person name="Alfaro M."/>
            <person name="Sun H."/>
            <person name="Tritt A."/>
            <person name="Yoshinaga Y."/>
            <person name="Zwiers L.-H.L."/>
            <person name="Turgeon B.G."/>
            <person name="Goodwin S.B."/>
            <person name="Spatafora J.W."/>
            <person name="Crous P.W."/>
            <person name="Grigoriev I.V."/>
        </authorList>
    </citation>
    <scope>NUCLEOTIDE SEQUENCE [LARGE SCALE GENOMIC DNA]</scope>
    <source>
        <strain evidence="1 2">CBS 611.86</strain>
    </source>
</reference>
<accession>A0A7C8IBU9</accession>
<proteinExistence type="predicted"/>
<sequence length="268" mass="31225">MAGDPSRPPVLTFPTKSKITRPTGVELFNQRAALARSKKESSKPKREDDTTTLEKVLKIDNILALPNGERRDLLKGSSVSIIHFGDFIEEIPLRLLLATSPFVRKMYEENTDIEHLQIPNELNKGAILALVRWLKRICYSGAAPVPVTRDIYQDLSTIRVGEYLGMKFYVQRIANHWWRILNRDHPQFAWATAIEKIAQDDQDRFFQCICHRFAYVLYSGEVESKDLPPYRAYMLAHPRIAARVQEIYEHIDEKQRQKEENRSWEEPF</sequence>
<gene>
    <name evidence="1" type="ORF">BDV95DRAFT_654684</name>
</gene>
<name>A0A7C8IBU9_9PLEO</name>
<dbReference type="Proteomes" id="UP000481861">
    <property type="component" value="Unassembled WGS sequence"/>
</dbReference>
<dbReference type="EMBL" id="JAADJZ010000004">
    <property type="protein sequence ID" value="KAF2875757.1"/>
    <property type="molecule type" value="Genomic_DNA"/>
</dbReference>
<evidence type="ECO:0000313" key="2">
    <source>
        <dbReference type="Proteomes" id="UP000481861"/>
    </source>
</evidence>
<protein>
    <recommendedName>
        <fullName evidence="3">BTB domain-containing protein</fullName>
    </recommendedName>
</protein>
<dbReference type="AlphaFoldDB" id="A0A7C8IBU9"/>
<keyword evidence="2" id="KW-1185">Reference proteome</keyword>
<comment type="caution">
    <text evidence="1">The sequence shown here is derived from an EMBL/GenBank/DDBJ whole genome shotgun (WGS) entry which is preliminary data.</text>
</comment>
<organism evidence="1 2">
    <name type="scientific">Massariosphaeria phaeospora</name>
    <dbReference type="NCBI Taxonomy" id="100035"/>
    <lineage>
        <taxon>Eukaryota</taxon>
        <taxon>Fungi</taxon>
        <taxon>Dikarya</taxon>
        <taxon>Ascomycota</taxon>
        <taxon>Pezizomycotina</taxon>
        <taxon>Dothideomycetes</taxon>
        <taxon>Pleosporomycetidae</taxon>
        <taxon>Pleosporales</taxon>
        <taxon>Pleosporales incertae sedis</taxon>
        <taxon>Massariosphaeria</taxon>
    </lineage>
</organism>
<dbReference type="OrthoDB" id="3801338at2759"/>